<organism evidence="2 3">
    <name type="scientific">Arthrobacter ginkgonis</name>
    <dbReference type="NCBI Taxonomy" id="1630594"/>
    <lineage>
        <taxon>Bacteria</taxon>
        <taxon>Bacillati</taxon>
        <taxon>Actinomycetota</taxon>
        <taxon>Actinomycetes</taxon>
        <taxon>Micrococcales</taxon>
        <taxon>Micrococcaceae</taxon>
        <taxon>Arthrobacter</taxon>
    </lineage>
</organism>
<dbReference type="Pfam" id="PF12680">
    <property type="entry name" value="SnoaL_2"/>
    <property type="match status" value="1"/>
</dbReference>
<evidence type="ECO:0000313" key="2">
    <source>
        <dbReference type="EMBL" id="GAA3697267.1"/>
    </source>
</evidence>
<dbReference type="InterPro" id="IPR032710">
    <property type="entry name" value="NTF2-like_dom_sf"/>
</dbReference>
<reference evidence="3" key="1">
    <citation type="journal article" date="2019" name="Int. J. Syst. Evol. Microbiol.">
        <title>The Global Catalogue of Microorganisms (GCM) 10K type strain sequencing project: providing services to taxonomists for standard genome sequencing and annotation.</title>
        <authorList>
            <consortium name="The Broad Institute Genomics Platform"/>
            <consortium name="The Broad Institute Genome Sequencing Center for Infectious Disease"/>
            <person name="Wu L."/>
            <person name="Ma J."/>
        </authorList>
    </citation>
    <scope>NUCLEOTIDE SEQUENCE [LARGE SCALE GENOMIC DNA]</scope>
    <source>
        <strain evidence="3">JCM 30742</strain>
    </source>
</reference>
<dbReference type="Gene3D" id="3.10.450.50">
    <property type="match status" value="1"/>
</dbReference>
<dbReference type="PANTHER" id="PTHR41252">
    <property type="entry name" value="BLR2505 PROTEIN"/>
    <property type="match status" value="1"/>
</dbReference>
<dbReference type="InterPro" id="IPR037401">
    <property type="entry name" value="SnoaL-like"/>
</dbReference>
<dbReference type="PANTHER" id="PTHR41252:SF1">
    <property type="entry name" value="BLR2505 PROTEIN"/>
    <property type="match status" value="1"/>
</dbReference>
<dbReference type="EMBL" id="BAABEO010000025">
    <property type="protein sequence ID" value="GAA3697267.1"/>
    <property type="molecule type" value="Genomic_DNA"/>
</dbReference>
<protein>
    <submittedName>
        <fullName evidence="2">Nuclear transport factor 2 family protein</fullName>
    </submittedName>
</protein>
<feature type="domain" description="SnoaL-like" evidence="1">
    <location>
        <begin position="7"/>
        <end position="113"/>
    </location>
</feature>
<sequence length="128" mass="14377">MRALEVVKAHYDANDRGDMAGMLAPLAEDIRWTEMEGFPCAGTYIGPREVFENVFARLAAEWDNYTCVVRELHEAGNVVVGLGNYTATHRKTGKFVDARVAHVWRVEDGKAVSFEQFTDTVLFDHAAR</sequence>
<evidence type="ECO:0000313" key="3">
    <source>
        <dbReference type="Proteomes" id="UP001500752"/>
    </source>
</evidence>
<evidence type="ECO:0000259" key="1">
    <source>
        <dbReference type="Pfam" id="PF12680"/>
    </source>
</evidence>
<dbReference type="Proteomes" id="UP001500752">
    <property type="component" value="Unassembled WGS sequence"/>
</dbReference>
<name>A0ABP7CYA3_9MICC</name>
<dbReference type="RefSeq" id="WP_345153278.1">
    <property type="nucleotide sequence ID" value="NZ_BAABEO010000025.1"/>
</dbReference>
<dbReference type="SUPFAM" id="SSF54427">
    <property type="entry name" value="NTF2-like"/>
    <property type="match status" value="1"/>
</dbReference>
<keyword evidence="3" id="KW-1185">Reference proteome</keyword>
<gene>
    <name evidence="2" type="ORF">GCM10023081_37780</name>
</gene>
<proteinExistence type="predicted"/>
<comment type="caution">
    <text evidence="2">The sequence shown here is derived from an EMBL/GenBank/DDBJ whole genome shotgun (WGS) entry which is preliminary data.</text>
</comment>
<accession>A0ABP7CYA3</accession>